<evidence type="ECO:0000256" key="9">
    <source>
        <dbReference type="ARBA" id="ARBA00022632"/>
    </source>
</evidence>
<evidence type="ECO:0000256" key="8">
    <source>
        <dbReference type="ARBA" id="ARBA00022581"/>
    </source>
</evidence>
<dbReference type="GO" id="GO:0005198">
    <property type="term" value="F:structural molecule activity"/>
    <property type="evidence" value="ECO:0007669"/>
    <property type="project" value="InterPro"/>
</dbReference>
<evidence type="ECO:0000256" key="14">
    <source>
        <dbReference type="ARBA" id="ARBA00023060"/>
    </source>
</evidence>
<evidence type="ECO:0000256" key="2">
    <source>
        <dbReference type="ARBA" id="ARBA00004328"/>
    </source>
</evidence>
<evidence type="ECO:0000256" key="21">
    <source>
        <dbReference type="ARBA" id="ARBA00032125"/>
    </source>
</evidence>
<dbReference type="GO" id="GO:0046740">
    <property type="term" value="P:transport of virus in host, cell to cell"/>
    <property type="evidence" value="ECO:0007669"/>
    <property type="project" value="UniProtKB-KW"/>
</dbReference>
<evidence type="ECO:0000256" key="13">
    <source>
        <dbReference type="ARBA" id="ARBA00023031"/>
    </source>
</evidence>
<organism evidence="26">
    <name type="scientific">Camellia comovirus</name>
    <dbReference type="NCBI Taxonomy" id="3115807"/>
    <lineage>
        <taxon>Viruses</taxon>
        <taxon>Riboviria</taxon>
        <taxon>Orthornavirae</taxon>
        <taxon>Pisuviricota</taxon>
        <taxon>Pisoniviricetes</taxon>
        <taxon>Picornavirales</taxon>
        <taxon>Secoviridae</taxon>
        <taxon>Comovirinae</taxon>
        <taxon>Comovirus</taxon>
    </lineage>
</organism>
<evidence type="ECO:0000256" key="16">
    <source>
        <dbReference type="ARBA" id="ARBA00023125"/>
    </source>
</evidence>
<evidence type="ECO:0000256" key="4">
    <source>
        <dbReference type="ARBA" id="ARBA00022361"/>
    </source>
</evidence>
<evidence type="ECO:0000256" key="7">
    <source>
        <dbReference type="ARBA" id="ARBA00022561"/>
    </source>
</evidence>
<keyword evidence="17" id="KW-0342">GTP-binding</keyword>
<keyword evidence="12" id="KW-0694">RNA-binding</keyword>
<evidence type="ECO:0000256" key="15">
    <source>
        <dbReference type="ARBA" id="ARBA00023081"/>
    </source>
</evidence>
<keyword evidence="7" id="KW-0167">Capsid protein</keyword>
<comment type="function">
    <text evidence="23">Transports the viral genome to neighboring plant cells directly through plasmosdesmata, without any budding. The movement protein allows efficient cell to cell propagation, by bypassing the host cell wall barrier. Acts by forming a tubular structure at the host plasmodesmata, enlarging it enough to allow free passage of virion capsids. Binds to GTP and to single-stranded RNA and single-stranded DNA in a non-sequence-specific manner.</text>
</comment>
<accession>A0AAT9J7T6</accession>
<dbReference type="SUPFAM" id="SSF88633">
    <property type="entry name" value="Positive stranded ssRNA viruses"/>
    <property type="match status" value="3"/>
</dbReference>
<name>A0AAT9J7T6_9SECO</name>
<evidence type="ECO:0000256" key="3">
    <source>
        <dbReference type="ARBA" id="ARBA00004621"/>
    </source>
</evidence>
<evidence type="ECO:0000256" key="19">
    <source>
        <dbReference type="ARBA" id="ARBA00030233"/>
    </source>
</evidence>
<keyword evidence="5" id="KW-0813">Transport</keyword>
<keyword evidence="15" id="KW-1031">Host cell junction</keyword>
<comment type="subunit">
    <text evidence="24">Interacts (via C-terminus) with the large capsid protein.</text>
</comment>
<keyword evidence="11" id="KW-0946">Virion</keyword>
<dbReference type="GO" id="GO:0003723">
    <property type="term" value="F:RNA binding"/>
    <property type="evidence" value="ECO:0007669"/>
    <property type="project" value="UniProtKB-KW"/>
</dbReference>
<dbReference type="InterPro" id="IPR003181">
    <property type="entry name" value="Como_LCP"/>
</dbReference>
<dbReference type="Pfam" id="PF02248">
    <property type="entry name" value="Como_SCP"/>
    <property type="match status" value="1"/>
</dbReference>
<dbReference type="GO" id="GO:0005525">
    <property type="term" value="F:GTP binding"/>
    <property type="evidence" value="ECO:0007669"/>
    <property type="project" value="UniProtKB-KW"/>
</dbReference>
<evidence type="ECO:0000256" key="11">
    <source>
        <dbReference type="ARBA" id="ARBA00022844"/>
    </source>
</evidence>
<proteinExistence type="predicted"/>
<dbReference type="Gene3D" id="2.60.120.20">
    <property type="match status" value="2"/>
</dbReference>
<dbReference type="GO" id="GO:0039617">
    <property type="term" value="C:T=3 icosahedral viral capsid"/>
    <property type="evidence" value="ECO:0007669"/>
    <property type="project" value="UniProtKB-KW"/>
</dbReference>
<keyword evidence="16" id="KW-0238">DNA-binding</keyword>
<dbReference type="Pfam" id="PF02247">
    <property type="entry name" value="Como_LCP"/>
    <property type="match status" value="1"/>
</dbReference>
<dbReference type="GO" id="GO:0052170">
    <property type="term" value="P:symbiont-mediated suppression of host innate immune response"/>
    <property type="evidence" value="ECO:0007669"/>
    <property type="project" value="UniProtKB-KW"/>
</dbReference>
<evidence type="ECO:0000256" key="12">
    <source>
        <dbReference type="ARBA" id="ARBA00022884"/>
    </source>
</evidence>
<keyword evidence="10" id="KW-0547">Nucleotide-binding</keyword>
<reference evidence="26" key="1">
    <citation type="submission" date="2023-11" db="EMBL/GenBank/DDBJ databases">
        <authorList>
            <person name="Sidharthan V.K."/>
            <person name="Reddy V."/>
            <person name="Kiran G."/>
            <person name="Rajeswari V."/>
            <person name="Baranwal V.K."/>
        </authorList>
    </citation>
    <scope>NUCLEOTIDE SEQUENCE</scope>
    <source>
        <strain evidence="26">Cam sin</strain>
    </source>
</reference>
<evidence type="ECO:0000313" key="26">
    <source>
        <dbReference type="EMBL" id="DBA54708.1"/>
    </source>
</evidence>
<keyword evidence="9" id="KW-1090">Inhibition of host innate immune response by virus</keyword>
<evidence type="ECO:0000256" key="20">
    <source>
        <dbReference type="ARBA" id="ARBA00031918"/>
    </source>
</evidence>
<evidence type="ECO:0000256" key="6">
    <source>
        <dbReference type="ARBA" id="ARBA00022463"/>
    </source>
</evidence>
<evidence type="ECO:0000256" key="23">
    <source>
        <dbReference type="ARBA" id="ARBA00046110"/>
    </source>
</evidence>
<reference evidence="26" key="2">
    <citation type="journal article" date="2024" name="Arch. Virol.">
        <title>Probing of plant transcriptomes reveals the hidden genetic diversity of the family Secoviridae.</title>
        <authorList>
            <person name="Sidharthan V.K."/>
            <person name="Reddy V."/>
            <person name="Kiran G."/>
            <person name="Rajeswari V."/>
            <person name="Baranwal V.K."/>
            <person name="Kumar M.K."/>
            <person name="Kumar K.S."/>
        </authorList>
    </citation>
    <scope>NUCLEOTIDE SEQUENCE</scope>
    <source>
        <strain evidence="26">Cam sin</strain>
    </source>
</reference>
<keyword evidence="13" id="KW-0916">Viral movement protein</keyword>
<keyword evidence="14" id="KW-1142">T=3 icosahedral capsid protein</keyword>
<keyword evidence="6" id="KW-0941">Suppressor of RNA silencing</keyword>
<evidence type="ECO:0000256" key="22">
    <source>
        <dbReference type="ARBA" id="ARBA00033402"/>
    </source>
</evidence>
<evidence type="ECO:0000256" key="18">
    <source>
        <dbReference type="ARBA" id="ARBA00023280"/>
    </source>
</evidence>
<dbReference type="GO" id="GO:0003677">
    <property type="term" value="F:DNA binding"/>
    <property type="evidence" value="ECO:0007669"/>
    <property type="project" value="UniProtKB-KW"/>
</dbReference>
<evidence type="ECO:0000256" key="25">
    <source>
        <dbReference type="ARBA" id="ARBA00046913"/>
    </source>
</evidence>
<keyword evidence="18" id="KW-0899">Viral immunoevasion</keyword>
<evidence type="ECO:0000256" key="24">
    <source>
        <dbReference type="ARBA" id="ARBA00046473"/>
    </source>
</evidence>
<evidence type="ECO:0000256" key="1">
    <source>
        <dbReference type="ARBA" id="ARBA00003642"/>
    </source>
</evidence>
<comment type="subunit">
    <text evidence="25">Interacts with the large capsid protein.</text>
</comment>
<dbReference type="EMBL" id="BK065039">
    <property type="protein sequence ID" value="DBA54708.1"/>
    <property type="molecule type" value="Genomic_RNA"/>
</dbReference>
<protein>
    <recommendedName>
        <fullName evidence="4">RNA2 polyprotein</fullName>
    </recommendedName>
    <alternativeName>
        <fullName evidence="21">Genome polyprotein M</fullName>
    </alternativeName>
    <alternativeName>
        <fullName evidence="22">M RNA polyprotein</fullName>
    </alternativeName>
    <alternativeName>
        <fullName evidence="19">Middle component RNA polyprotein</fullName>
    </alternativeName>
    <alternativeName>
        <fullName evidence="20">P2</fullName>
    </alternativeName>
</protein>
<dbReference type="GO" id="GO:0044219">
    <property type="term" value="C:host cell plasmodesma"/>
    <property type="evidence" value="ECO:0007669"/>
    <property type="project" value="UniProtKB-SubCell"/>
</dbReference>
<evidence type="ECO:0000256" key="5">
    <source>
        <dbReference type="ARBA" id="ARBA00022448"/>
    </source>
</evidence>
<keyword evidence="8" id="KW-0945">Host-virus interaction</keyword>
<dbReference type="InterPro" id="IPR029053">
    <property type="entry name" value="Viral_coat"/>
</dbReference>
<comment type="function">
    <text evidence="1">Responsible for viral RNA2 accumulation. May function by recruiting the RNA1-encoded polyprotein that contains the replication protein to RNA2 and enable its replication.</text>
</comment>
<evidence type="ECO:0000256" key="17">
    <source>
        <dbReference type="ARBA" id="ARBA00023134"/>
    </source>
</evidence>
<comment type="subcellular location">
    <subcellularLocation>
        <location evidence="3">Host cell junction</location>
        <location evidence="3">Host plasmodesma</location>
    </subcellularLocation>
    <subcellularLocation>
        <location evidence="2">Virion</location>
    </subcellularLocation>
</comment>
<sequence>MICTGILGIVVLLLIDYLCEPFHFVWKISIWYTNDWQEPYQRVWWVLKKHYTALRRFLILKNHHRLLKKGAGGVGKLAPQMATTTRTETESSSMSDQQWQEAIANARNETYQQMPVAASQIPATGIPPEILRERALAYREGTRPLTTGSQLPRARTLYRDPQLATVAGRTRNTFARFAGRPIEIRAGSTAEARNRTIISVGTERNINVPISLGLQRTVEAADDRIDWRLRNRTTSDPNRPDMVHIGAVEIEVVSHSAVGTDNVMGGLLIDTLHRNADNAVRGAFVTRLAGSPTQVVFYPDTLIRLADIGADTRFHLVLALPNNDTNEGHSLCTAIAHADFQYCNAIVRQDPRANLIRFSNEDRAHVVNYLGRVTSVIHHTNPVPQQMPDVEFELPARYGYVQTSPHEFEQRQVEQPIRYTFRGAALNRTTSMTRWPRSILTGEDPARSSVQDRVQIEELVDQPVLPPTVFQVGETMLDVLLAKGGERKGGYKLGPDQFRNKLSTTVFTLPLSLTVGQSLLEVTLTDLLFGNGRAAKDFSLSYGTDCQIEVVFTCTLPLQCGIGLLAAFYGTKESKETATLLGTSNQDSIVWNPSTNSRVSLIFNPNPCVEFWSPQQFLKSTAMVRVAAVTGWSGTLNSEIKCVVETYVSEKPAVPRIYTLNHPGTSFVINRWLGLAEFKRGASQSINKFTLAPAEPAITSDNVVVQPLPQALIGLYSYCTASISFEITKVCASLVKATLCAVIVHPGLEVATVEELLQLPYQEVAFPDMAASAIVEFGKENFPYLWPTEIQSTINFKDMPSLWLFNKDSVSTTLDADFRVIVRLKAMNDVRLIGHNAGFAPGAARAQNFGSNMVPGKAYDIHRFGWKHTEKGEKKWNLNLLEPQNTPSEDKFKAVHFASPLAAVLRASLYKRGTIHFQFSMYPKNITLASWKNVITFKIFRAQTINGDGSLALHRGSCGQKDWHEVFTLDVAGPYDGFYAGGESFYKQGSYWMTVTCTDIEQVQDLVLRAWVDDNFQVGGEKLSIGFTKLE</sequence>
<dbReference type="InterPro" id="IPR003182">
    <property type="entry name" value="RNA2_polyprotein"/>
</dbReference>
<evidence type="ECO:0000256" key="10">
    <source>
        <dbReference type="ARBA" id="ARBA00022741"/>
    </source>
</evidence>